<evidence type="ECO:0000259" key="1">
    <source>
        <dbReference type="Pfam" id="PF26634"/>
    </source>
</evidence>
<dbReference type="PANTHER" id="PTHR35374:SF1">
    <property type="entry name" value="PROTEIN KINASE DOMAIN-CONTAINING PROTEIN"/>
    <property type="match status" value="1"/>
</dbReference>
<organism evidence="3">
    <name type="scientific">Acromyrmex echinatior</name>
    <name type="common">Panamanian leafcutter ant</name>
    <name type="synonym">Acromyrmex octospinosus echinatior</name>
    <dbReference type="NCBI Taxonomy" id="103372"/>
    <lineage>
        <taxon>Eukaryota</taxon>
        <taxon>Metazoa</taxon>
        <taxon>Ecdysozoa</taxon>
        <taxon>Arthropoda</taxon>
        <taxon>Hexapoda</taxon>
        <taxon>Insecta</taxon>
        <taxon>Pterygota</taxon>
        <taxon>Neoptera</taxon>
        <taxon>Endopterygota</taxon>
        <taxon>Hymenoptera</taxon>
        <taxon>Apocrita</taxon>
        <taxon>Aculeata</taxon>
        <taxon>Formicoidea</taxon>
        <taxon>Formicidae</taxon>
        <taxon>Myrmicinae</taxon>
        <taxon>Acromyrmex</taxon>
    </lineage>
</organism>
<dbReference type="PANTHER" id="PTHR35374">
    <property type="entry name" value="CYCLIN-DEPENDENT KINASE 11A-LIKE"/>
    <property type="match status" value="1"/>
</dbReference>
<sequence>MEDSLTTKIQNQLQTSKSREALRAGLSPLSQKYVEAVLRRGQDKESAGTSGLYELIFKRIPNDALYTEDDMHKYKSMLLMMNAHKHKYHSQSRLLSNSGYKYKHVIAPVDVDTRNRRRNLEKDYLMQ</sequence>
<name>F4WGI0_ACREC</name>
<keyword evidence="3" id="KW-1185">Reference proteome</keyword>
<gene>
    <name evidence="2" type="ORF">G5I_04759</name>
</gene>
<dbReference type="InParanoid" id="F4WGI0"/>
<feature type="domain" description="DUF8207" evidence="1">
    <location>
        <begin position="42"/>
        <end position="108"/>
    </location>
</feature>
<protein>
    <recommendedName>
        <fullName evidence="1">DUF8207 domain-containing protein</fullName>
    </recommendedName>
</protein>
<proteinExistence type="predicted"/>
<reference evidence="2" key="1">
    <citation type="submission" date="2011-02" db="EMBL/GenBank/DDBJ databases">
        <title>The genome of the leaf-cutting ant Acromyrmex echinatior suggests key adaptations to social evolution and fungus farming.</title>
        <authorList>
            <person name="Nygaard S."/>
            <person name="Zhang G."/>
        </authorList>
    </citation>
    <scope>NUCLEOTIDE SEQUENCE</scope>
</reference>
<dbReference type="InterPro" id="IPR058520">
    <property type="entry name" value="DUF8207"/>
</dbReference>
<evidence type="ECO:0000313" key="3">
    <source>
        <dbReference type="Proteomes" id="UP000007755"/>
    </source>
</evidence>
<dbReference type="EMBL" id="GL888134">
    <property type="protein sequence ID" value="EGI66694.1"/>
    <property type="molecule type" value="Genomic_DNA"/>
</dbReference>
<accession>F4WGI0</accession>
<dbReference type="AlphaFoldDB" id="F4WGI0"/>
<evidence type="ECO:0000313" key="2">
    <source>
        <dbReference type="EMBL" id="EGI66694.1"/>
    </source>
</evidence>
<dbReference type="Proteomes" id="UP000007755">
    <property type="component" value="Unassembled WGS sequence"/>
</dbReference>
<dbReference type="Pfam" id="PF26634">
    <property type="entry name" value="DUF8207"/>
    <property type="match status" value="1"/>
</dbReference>